<evidence type="ECO:0000256" key="3">
    <source>
        <dbReference type="ARBA" id="ARBA00022475"/>
    </source>
</evidence>
<evidence type="ECO:0000256" key="1">
    <source>
        <dbReference type="ARBA" id="ARBA00004429"/>
    </source>
</evidence>
<evidence type="ECO:0000256" key="5">
    <source>
        <dbReference type="ARBA" id="ARBA00022692"/>
    </source>
</evidence>
<evidence type="ECO:0000256" key="9">
    <source>
        <dbReference type="SAM" id="Phobius"/>
    </source>
</evidence>
<evidence type="ECO:0000256" key="7">
    <source>
        <dbReference type="ARBA" id="ARBA00023136"/>
    </source>
</evidence>
<dbReference type="InterPro" id="IPR007272">
    <property type="entry name" value="Sulf_transp_TsuA/YedE"/>
</dbReference>
<evidence type="ECO:0000313" key="11">
    <source>
        <dbReference type="Proteomes" id="UP001366060"/>
    </source>
</evidence>
<keyword evidence="4" id="KW-0997">Cell inner membrane</keyword>
<dbReference type="RefSeq" id="WP_341628830.1">
    <property type="nucleotide sequence ID" value="NZ_JBAKBA010000040.1"/>
</dbReference>
<evidence type="ECO:0000313" key="10">
    <source>
        <dbReference type="EMBL" id="MEL0660370.1"/>
    </source>
</evidence>
<gene>
    <name evidence="10" type="ORF">V6255_14620</name>
</gene>
<keyword evidence="6 9" id="KW-1133">Transmembrane helix</keyword>
<keyword evidence="3" id="KW-1003">Cell membrane</keyword>
<evidence type="ECO:0000256" key="8">
    <source>
        <dbReference type="ARBA" id="ARBA00035655"/>
    </source>
</evidence>
<feature type="transmembrane region" description="Helical" evidence="9">
    <location>
        <begin position="6"/>
        <end position="27"/>
    </location>
</feature>
<evidence type="ECO:0000256" key="2">
    <source>
        <dbReference type="ARBA" id="ARBA00022448"/>
    </source>
</evidence>
<dbReference type="EMBL" id="JBAKBA010000040">
    <property type="protein sequence ID" value="MEL0660370.1"/>
    <property type="molecule type" value="Genomic_DNA"/>
</dbReference>
<organism evidence="10 11">
    <name type="scientific">Psychromonas arctica</name>
    <dbReference type="NCBI Taxonomy" id="168275"/>
    <lineage>
        <taxon>Bacteria</taxon>
        <taxon>Pseudomonadati</taxon>
        <taxon>Pseudomonadota</taxon>
        <taxon>Gammaproteobacteria</taxon>
        <taxon>Alteromonadales</taxon>
        <taxon>Psychromonadaceae</taxon>
        <taxon>Psychromonas</taxon>
    </lineage>
</organism>
<comment type="caution">
    <text evidence="10">The sequence shown here is derived from an EMBL/GenBank/DDBJ whole genome shotgun (WGS) entry which is preliminary data.</text>
</comment>
<reference evidence="10 11" key="1">
    <citation type="submission" date="2024-02" db="EMBL/GenBank/DDBJ databases">
        <title>Bacteria isolated from the canopy kelp, Nereocystis luetkeana.</title>
        <authorList>
            <person name="Pfister C.A."/>
            <person name="Younker I.T."/>
            <person name="Light S.H."/>
        </authorList>
    </citation>
    <scope>NUCLEOTIDE SEQUENCE [LARGE SCALE GENOMIC DNA]</scope>
    <source>
        <strain evidence="10 11">TI.2.07</strain>
    </source>
</reference>
<name>A0ABU9HF05_9GAMM</name>
<keyword evidence="5 9" id="KW-0812">Transmembrane</keyword>
<keyword evidence="7 9" id="KW-0472">Membrane</keyword>
<dbReference type="PANTHER" id="PTHR30574">
    <property type="entry name" value="INNER MEMBRANE PROTEIN YEDE"/>
    <property type="match status" value="1"/>
</dbReference>
<feature type="transmembrane region" description="Helical" evidence="9">
    <location>
        <begin position="48"/>
        <end position="70"/>
    </location>
</feature>
<dbReference type="Pfam" id="PF04143">
    <property type="entry name" value="Sulf_transp"/>
    <property type="match status" value="1"/>
</dbReference>
<evidence type="ECO:0000256" key="6">
    <source>
        <dbReference type="ARBA" id="ARBA00022989"/>
    </source>
</evidence>
<comment type="similarity">
    <text evidence="8">Belongs to the TsuA/YedE (TC 9.B.102) family.</text>
</comment>
<dbReference type="PANTHER" id="PTHR30574:SF1">
    <property type="entry name" value="SULPHUR TRANSPORT DOMAIN-CONTAINING PROTEIN"/>
    <property type="match status" value="1"/>
</dbReference>
<dbReference type="Proteomes" id="UP001366060">
    <property type="component" value="Unassembled WGS sequence"/>
</dbReference>
<comment type="subcellular location">
    <subcellularLocation>
        <location evidence="1">Cell inner membrane</location>
        <topology evidence="1">Multi-pass membrane protein</topology>
    </subcellularLocation>
</comment>
<evidence type="ECO:0000256" key="4">
    <source>
        <dbReference type="ARBA" id="ARBA00022519"/>
    </source>
</evidence>
<keyword evidence="11" id="KW-1185">Reference proteome</keyword>
<feature type="transmembrane region" description="Helical" evidence="9">
    <location>
        <begin position="76"/>
        <end position="95"/>
    </location>
</feature>
<proteinExistence type="inferred from homology"/>
<feature type="transmembrane region" description="Helical" evidence="9">
    <location>
        <begin position="116"/>
        <end position="136"/>
    </location>
</feature>
<protein>
    <submittedName>
        <fullName evidence="10">YeeE/YedE thiosulfate transporter family protein</fullName>
    </submittedName>
</protein>
<accession>A0ABU9HF05</accession>
<sequence>MENFTPWTSLLGGALLGLSAVLLMLFSGKVAGISGILNGLLTPKKGDFLWRFLFILGMASSILLLVPFSIELPTVSGQPLVFIIAGLLVGFGTRLGNGCTSGHGIVGIGRFSTRSIIATCLFISVAALVVFLRLHVGAL</sequence>
<keyword evidence="2" id="KW-0813">Transport</keyword>